<dbReference type="PANTHER" id="PTHR22901">
    <property type="entry name" value="SIALATE O-ACETYLESTERASE"/>
    <property type="match status" value="1"/>
</dbReference>
<dbReference type="RefSeq" id="WP_274270590.1">
    <property type="nucleotide sequence ID" value="NZ_JAOSLC020000003.1"/>
</dbReference>
<evidence type="ECO:0000313" key="4">
    <source>
        <dbReference type="Proteomes" id="UP001151478"/>
    </source>
</evidence>
<dbReference type="EMBL" id="JAOSLC020000003">
    <property type="protein sequence ID" value="MDD7915330.1"/>
    <property type="molecule type" value="Genomic_DNA"/>
</dbReference>
<dbReference type="Gene3D" id="3.40.50.1110">
    <property type="entry name" value="SGNH hydrolase"/>
    <property type="match status" value="1"/>
</dbReference>
<dbReference type="InterPro" id="IPR039329">
    <property type="entry name" value="SIAE"/>
</dbReference>
<evidence type="ECO:0000313" key="3">
    <source>
        <dbReference type="EMBL" id="MDD7915330.1"/>
    </source>
</evidence>
<feature type="domain" description="Sialate O-acetylesterase" evidence="2">
    <location>
        <begin position="43"/>
        <end position="141"/>
    </location>
</feature>
<keyword evidence="4" id="KW-1185">Reference proteome</keyword>
<protein>
    <submittedName>
        <fullName evidence="3">Sialate O-acetylesterase</fullName>
    </submittedName>
</protein>
<dbReference type="Proteomes" id="UP001151478">
    <property type="component" value="Unassembled WGS sequence"/>
</dbReference>
<dbReference type="InterPro" id="IPR005181">
    <property type="entry name" value="SASA"/>
</dbReference>
<accession>A0ABT5SCR4</accession>
<gene>
    <name evidence="3" type="ORF">N5A56_013320</name>
</gene>
<keyword evidence="1" id="KW-0378">Hydrolase</keyword>
<dbReference type="PANTHER" id="PTHR22901:SF0">
    <property type="entry name" value="SIALATE O-ACETYLESTERASE"/>
    <property type="match status" value="1"/>
</dbReference>
<evidence type="ECO:0000259" key="2">
    <source>
        <dbReference type="Pfam" id="PF03629"/>
    </source>
</evidence>
<evidence type="ECO:0000256" key="1">
    <source>
        <dbReference type="ARBA" id="ARBA00022801"/>
    </source>
</evidence>
<sequence length="252" mass="29149">MVDVWVANKIVENIGDKNKKGVRHPYDPTILFDAGIEPIKNYPFKGVIWYQGESNADQVKLHEKLFKMLIKDWRNQFNKPDLPFYYVQLTSMERPGWEFFRDSQRKLLSIPNTGMAVTLDIGNRTDVHPTQKWTVGKRLSNITLAKTYHKSIAYSGPLFDFVNVIDNKLEVYFQFSEGLKTKDNQSVKDIKIAGVDKVFKSAKSRIKNNILEVWHPSIKNPRYVRYGFSPYTESNLTNKSGFPASTFSNEID</sequence>
<dbReference type="SUPFAM" id="SSF52266">
    <property type="entry name" value="SGNH hydrolase"/>
    <property type="match status" value="1"/>
</dbReference>
<dbReference type="InterPro" id="IPR036514">
    <property type="entry name" value="SGNH_hydro_sf"/>
</dbReference>
<proteinExistence type="predicted"/>
<name>A0ABT5SCR4_9FLAO</name>
<comment type="caution">
    <text evidence="3">The sequence shown here is derived from an EMBL/GenBank/DDBJ whole genome shotgun (WGS) entry which is preliminary data.</text>
</comment>
<dbReference type="Pfam" id="PF03629">
    <property type="entry name" value="SASA"/>
    <property type="match status" value="1"/>
</dbReference>
<organism evidence="3 4">
    <name type="scientific">Polaribacter ponticola</name>
    <dbReference type="NCBI Taxonomy" id="2978475"/>
    <lineage>
        <taxon>Bacteria</taxon>
        <taxon>Pseudomonadati</taxon>
        <taxon>Bacteroidota</taxon>
        <taxon>Flavobacteriia</taxon>
        <taxon>Flavobacteriales</taxon>
        <taxon>Flavobacteriaceae</taxon>
    </lineage>
</organism>
<reference evidence="3" key="1">
    <citation type="submission" date="2023-02" db="EMBL/GenBank/DDBJ databases">
        <title>Polaribacter ponticola sp. nov., isolated from seawater.</title>
        <authorList>
            <person name="Baek J.H."/>
            <person name="Kim J.M."/>
            <person name="Choi D.G."/>
            <person name="Jeon C.O."/>
        </authorList>
    </citation>
    <scope>NUCLEOTIDE SEQUENCE</scope>
    <source>
        <strain evidence="3">MSW5</strain>
    </source>
</reference>